<dbReference type="Pfam" id="PF00106">
    <property type="entry name" value="adh_short"/>
    <property type="match status" value="1"/>
</dbReference>
<evidence type="ECO:0000256" key="1">
    <source>
        <dbReference type="ARBA" id="ARBA00006484"/>
    </source>
</evidence>
<dbReference type="PANTHER" id="PTHR24320:SF252">
    <property type="entry name" value="DEHYDROGENASE_REDUCTASE FAMILY PROTEIN, PUTATIVE (AFU_ORTHOLOGUE AFUA_3G08550)-RELATED"/>
    <property type="match status" value="1"/>
</dbReference>
<protein>
    <submittedName>
        <fullName evidence="4">Short-chain dehydrogenase</fullName>
    </submittedName>
</protein>
<proteinExistence type="inferred from homology"/>
<evidence type="ECO:0000256" key="3">
    <source>
        <dbReference type="ARBA" id="ARBA00023002"/>
    </source>
</evidence>
<evidence type="ECO:0000313" key="4">
    <source>
        <dbReference type="EMBL" id="OCL01883.1"/>
    </source>
</evidence>
<sequence>MSFFAAFIHRQFIYEPPVPTASFKNRTVIVTGSNCGLGLEASRWLVRLGASQVILACRNIEKGNAAAKDIQATTSCSADTLQVWQLDMSSYASVIAFADRVKALPRLDVLIANAGLGTLQFRVTEDNEETITTNVVSTSLLACLILPKLRETALKYNTNTHLTITASELYEVAKFKERKAPTGQIFATLNDKAKSEKNMGERYHVSKLLEIFFVKQLAAMSPIDSNKVIVNCVAPGWCHSNLAREADSRAIRIAMKLLCRPTEVGARTLVHGASVGPESHGQYVPDCKITPTGGLTKGEKGAELQGRVWEELRQKLEAIRPGVTSLA</sequence>
<dbReference type="Gene3D" id="3.40.50.720">
    <property type="entry name" value="NAD(P)-binding Rossmann-like Domain"/>
    <property type="match status" value="1"/>
</dbReference>
<dbReference type="PRINTS" id="PR00081">
    <property type="entry name" value="GDHRDH"/>
</dbReference>
<gene>
    <name evidence="4" type="ORF">AOQ84DRAFT_305823</name>
</gene>
<keyword evidence="3" id="KW-0560">Oxidoreductase</keyword>
<dbReference type="Proteomes" id="UP000250140">
    <property type="component" value="Unassembled WGS sequence"/>
</dbReference>
<keyword evidence="5" id="KW-1185">Reference proteome</keyword>
<dbReference type="OrthoDB" id="542013at2759"/>
<keyword evidence="2" id="KW-0521">NADP</keyword>
<evidence type="ECO:0000256" key="2">
    <source>
        <dbReference type="ARBA" id="ARBA00022857"/>
    </source>
</evidence>
<reference evidence="4 5" key="1">
    <citation type="journal article" date="2016" name="Nat. Commun.">
        <title>Ectomycorrhizal ecology is imprinted in the genome of the dominant symbiotic fungus Cenococcum geophilum.</title>
        <authorList>
            <consortium name="DOE Joint Genome Institute"/>
            <person name="Peter M."/>
            <person name="Kohler A."/>
            <person name="Ohm R.A."/>
            <person name="Kuo A."/>
            <person name="Krutzmann J."/>
            <person name="Morin E."/>
            <person name="Arend M."/>
            <person name="Barry K.W."/>
            <person name="Binder M."/>
            <person name="Choi C."/>
            <person name="Clum A."/>
            <person name="Copeland A."/>
            <person name="Grisel N."/>
            <person name="Haridas S."/>
            <person name="Kipfer T."/>
            <person name="LaButti K."/>
            <person name="Lindquist E."/>
            <person name="Lipzen A."/>
            <person name="Maire R."/>
            <person name="Meier B."/>
            <person name="Mihaltcheva S."/>
            <person name="Molinier V."/>
            <person name="Murat C."/>
            <person name="Poggeler S."/>
            <person name="Quandt C.A."/>
            <person name="Sperisen C."/>
            <person name="Tritt A."/>
            <person name="Tisserant E."/>
            <person name="Crous P.W."/>
            <person name="Henrissat B."/>
            <person name="Nehls U."/>
            <person name="Egli S."/>
            <person name="Spatafora J.W."/>
            <person name="Grigoriev I.V."/>
            <person name="Martin F.M."/>
        </authorList>
    </citation>
    <scope>NUCLEOTIDE SEQUENCE [LARGE SCALE GENOMIC DNA]</scope>
    <source>
        <strain evidence="4 5">CBS 207.34</strain>
    </source>
</reference>
<dbReference type="SUPFAM" id="SSF51735">
    <property type="entry name" value="NAD(P)-binding Rossmann-fold domains"/>
    <property type="match status" value="1"/>
</dbReference>
<comment type="similarity">
    <text evidence="1">Belongs to the short-chain dehydrogenases/reductases (SDR) family.</text>
</comment>
<dbReference type="GO" id="GO:0016491">
    <property type="term" value="F:oxidoreductase activity"/>
    <property type="evidence" value="ECO:0007669"/>
    <property type="project" value="UniProtKB-KW"/>
</dbReference>
<name>A0A8E2ENT3_9PEZI</name>
<dbReference type="InterPro" id="IPR002347">
    <property type="entry name" value="SDR_fam"/>
</dbReference>
<dbReference type="PANTHER" id="PTHR24320">
    <property type="entry name" value="RETINOL DEHYDROGENASE"/>
    <property type="match status" value="1"/>
</dbReference>
<organism evidence="4 5">
    <name type="scientific">Glonium stellatum</name>
    <dbReference type="NCBI Taxonomy" id="574774"/>
    <lineage>
        <taxon>Eukaryota</taxon>
        <taxon>Fungi</taxon>
        <taxon>Dikarya</taxon>
        <taxon>Ascomycota</taxon>
        <taxon>Pezizomycotina</taxon>
        <taxon>Dothideomycetes</taxon>
        <taxon>Pleosporomycetidae</taxon>
        <taxon>Gloniales</taxon>
        <taxon>Gloniaceae</taxon>
        <taxon>Glonium</taxon>
    </lineage>
</organism>
<dbReference type="InterPro" id="IPR036291">
    <property type="entry name" value="NAD(P)-bd_dom_sf"/>
</dbReference>
<dbReference type="AlphaFoldDB" id="A0A8E2ENT3"/>
<dbReference type="EMBL" id="KV751040">
    <property type="protein sequence ID" value="OCL01883.1"/>
    <property type="molecule type" value="Genomic_DNA"/>
</dbReference>
<accession>A0A8E2ENT3</accession>
<evidence type="ECO:0000313" key="5">
    <source>
        <dbReference type="Proteomes" id="UP000250140"/>
    </source>
</evidence>